<feature type="compositionally biased region" description="Basic and acidic residues" evidence="1">
    <location>
        <begin position="445"/>
        <end position="455"/>
    </location>
</feature>
<feature type="compositionally biased region" description="Acidic residues" evidence="1">
    <location>
        <begin position="596"/>
        <end position="610"/>
    </location>
</feature>
<evidence type="ECO:0000256" key="1">
    <source>
        <dbReference type="SAM" id="MobiDB-lite"/>
    </source>
</evidence>
<dbReference type="Proteomes" id="UP000308671">
    <property type="component" value="Unassembled WGS sequence"/>
</dbReference>
<name>A0A4S8QTU8_9HELO</name>
<feature type="region of interest" description="Disordered" evidence="1">
    <location>
        <begin position="183"/>
        <end position="228"/>
    </location>
</feature>
<feature type="compositionally biased region" description="Low complexity" evidence="1">
    <location>
        <begin position="68"/>
        <end position="110"/>
    </location>
</feature>
<feature type="region of interest" description="Disordered" evidence="1">
    <location>
        <begin position="68"/>
        <end position="116"/>
    </location>
</feature>
<reference evidence="2 3" key="1">
    <citation type="submission" date="2017-12" db="EMBL/GenBank/DDBJ databases">
        <title>Comparative genomics of Botrytis spp.</title>
        <authorList>
            <person name="Valero-Jimenez C.A."/>
            <person name="Tapia P."/>
            <person name="Veloso J."/>
            <person name="Silva-Moreno E."/>
            <person name="Staats M."/>
            <person name="Valdes J.H."/>
            <person name="Van Kan J.A.L."/>
        </authorList>
    </citation>
    <scope>NUCLEOTIDE SEQUENCE [LARGE SCALE GENOMIC DNA]</scope>
    <source>
        <strain evidence="2 3">MUCL435</strain>
    </source>
</reference>
<feature type="compositionally biased region" description="Basic and acidic residues" evidence="1">
    <location>
        <begin position="213"/>
        <end position="227"/>
    </location>
</feature>
<feature type="region of interest" description="Disordered" evidence="1">
    <location>
        <begin position="419"/>
        <end position="530"/>
    </location>
</feature>
<comment type="caution">
    <text evidence="2">The sequence shown here is derived from an EMBL/GenBank/DDBJ whole genome shotgun (WGS) entry which is preliminary data.</text>
</comment>
<feature type="region of interest" description="Disordered" evidence="1">
    <location>
        <begin position="579"/>
        <end position="622"/>
    </location>
</feature>
<feature type="region of interest" description="Disordered" evidence="1">
    <location>
        <begin position="1"/>
        <end position="54"/>
    </location>
</feature>
<feature type="compositionally biased region" description="Polar residues" evidence="1">
    <location>
        <begin position="1"/>
        <end position="10"/>
    </location>
</feature>
<keyword evidence="3" id="KW-1185">Reference proteome</keyword>
<dbReference type="EMBL" id="PQXL01000290">
    <property type="protein sequence ID" value="THV47771.1"/>
    <property type="molecule type" value="Genomic_DNA"/>
</dbReference>
<sequence length="643" mass="69785">MARPSNSPSLQFRGENDNKGIGTKEEEEEVVQETGDYSTEVASEIDQQVSKDGPSAIATARTTFVIGASSNSGSSLRSNYGSSSRSNSRSIPRSRFSVSSSASHIASLRAPPKKRKYRKIRSVLKAIKEYWKPTPNPPHAINMAIRRATGIIAISSSAETAEKKDTHSESNQRVLEAIRQPSTIVGTGTSSATTSNTSLSATPSATPSPSATKAKEKEISIKSDPRLLETSSTLIARQSEDQDQNPYAGGGDGYMQMQVVGSARNDTHVAPEEGPFASENILSISSTSAMETSSSTSASISHHDLPSNSRTTMTTILPASLSALDIRNFESDFDRSSRASFGTTLSIPPVQFLPNESNSSTQGGRVAPGSLRMLLAVFARPAISEISNTSNGYRPLLVDRIMDFADAGSQTNLREAVSILQQPNEGRSDSEEKEDKESSSYSSCESHEENNEKSETSSSDDDCPGSGSGNRCQWAPPDRQDEKYSGPGGSHDSNPGSENRIEDKEPPDQSNVVTRSEQETNNKSRHTLTTLEANNNIEELHADCWGLNSLRVKGQKNRKRRGNTTSIIFGVGFRGLSLNGKRRKFGQNGEKKAEDVQMDDTDDADDEDSDSGMNDESTACNPPFYGFKKLLKNWDRLECSRRY</sequence>
<evidence type="ECO:0000313" key="2">
    <source>
        <dbReference type="EMBL" id="THV47771.1"/>
    </source>
</evidence>
<protein>
    <submittedName>
        <fullName evidence="2">Uncharacterized protein</fullName>
    </submittedName>
</protein>
<proteinExistence type="predicted"/>
<feature type="compositionally biased region" description="Basic and acidic residues" evidence="1">
    <location>
        <begin position="426"/>
        <end position="438"/>
    </location>
</feature>
<evidence type="ECO:0000313" key="3">
    <source>
        <dbReference type="Proteomes" id="UP000308671"/>
    </source>
</evidence>
<dbReference type="OrthoDB" id="3560481at2759"/>
<organism evidence="2 3">
    <name type="scientific">Botrytis galanthina</name>
    <dbReference type="NCBI Taxonomy" id="278940"/>
    <lineage>
        <taxon>Eukaryota</taxon>
        <taxon>Fungi</taxon>
        <taxon>Dikarya</taxon>
        <taxon>Ascomycota</taxon>
        <taxon>Pezizomycotina</taxon>
        <taxon>Leotiomycetes</taxon>
        <taxon>Helotiales</taxon>
        <taxon>Sclerotiniaceae</taxon>
        <taxon>Botrytis</taxon>
    </lineage>
</organism>
<gene>
    <name evidence="2" type="ORF">BGAL_0290g00170</name>
</gene>
<feature type="compositionally biased region" description="Basic and acidic residues" evidence="1">
    <location>
        <begin position="14"/>
        <end position="24"/>
    </location>
</feature>
<dbReference type="AlphaFoldDB" id="A0A4S8QTU8"/>
<feature type="compositionally biased region" description="Polar residues" evidence="1">
    <location>
        <begin position="35"/>
        <end position="50"/>
    </location>
</feature>
<feature type="compositionally biased region" description="Low complexity" evidence="1">
    <location>
        <begin position="187"/>
        <end position="212"/>
    </location>
</feature>
<accession>A0A4S8QTU8</accession>